<dbReference type="AlphaFoldDB" id="A0A0F7HJ45"/>
<dbReference type="EMBL" id="FOTB01000001">
    <property type="protein sequence ID" value="SFK53161.1"/>
    <property type="molecule type" value="Genomic_DNA"/>
</dbReference>
<dbReference type="SUPFAM" id="SSF56784">
    <property type="entry name" value="HAD-like"/>
    <property type="match status" value="1"/>
</dbReference>
<dbReference type="Pfam" id="PF13419">
    <property type="entry name" value="HAD_2"/>
    <property type="match status" value="1"/>
</dbReference>
<dbReference type="InterPro" id="IPR041492">
    <property type="entry name" value="HAD_2"/>
</dbReference>
<dbReference type="EMBL" id="CP011366">
    <property type="protein sequence ID" value="AKG73596.1"/>
    <property type="molecule type" value="Genomic_DNA"/>
</dbReference>
<dbReference type="InterPro" id="IPR023214">
    <property type="entry name" value="HAD_sf"/>
</dbReference>
<dbReference type="PANTHER" id="PTHR43434">
    <property type="entry name" value="PHOSPHOGLYCOLATE PHOSPHATASE"/>
    <property type="match status" value="1"/>
</dbReference>
<gene>
    <name evidence="1" type="ORF">AAT16_04840</name>
    <name evidence="2" type="ORF">SAMN05216235_0205</name>
</gene>
<dbReference type="InterPro" id="IPR023198">
    <property type="entry name" value="PGP-like_dom2"/>
</dbReference>
<sequence length="216" mass="24194">MSIGVILDFDGTIIDSETNLYNAINKNLADRGHKPLEIEVYKATIGTESDELDSYILERIGDEGVQAIAEDHQRTCLDLECYPHILKLIEYCRENGIPMAVATSSRRADIIPMLEHFGIRNDFVSVRGKEDVEFVKPDPALYRLASEDLGIDPEHIFAVEDTVNGSLAAVRAGVNAIVLTNEMTGDMDFGHVKYYAKDISYEEIIEILEKEQSIKN</sequence>
<protein>
    <submittedName>
        <fullName evidence="2">Haloacid dehalogenase superfamily, subfamily IA, variant 3 with third motif having DD or ED</fullName>
    </submittedName>
</protein>
<dbReference type="Proteomes" id="UP000183090">
    <property type="component" value="Unassembled WGS sequence"/>
</dbReference>
<evidence type="ECO:0000313" key="3">
    <source>
        <dbReference type="Proteomes" id="UP000034029"/>
    </source>
</evidence>
<dbReference type="OrthoDB" id="9797743at2"/>
<name>A0A0F7HJ45_9STAP</name>
<evidence type="ECO:0000313" key="1">
    <source>
        <dbReference type="EMBL" id="AKG73596.1"/>
    </source>
</evidence>
<dbReference type="InterPro" id="IPR050155">
    <property type="entry name" value="HAD-like_hydrolase_sf"/>
</dbReference>
<dbReference type="InterPro" id="IPR006439">
    <property type="entry name" value="HAD-SF_hydro_IA"/>
</dbReference>
<organism evidence="2 4">
    <name type="scientific">Salinicoccus halodurans</name>
    <dbReference type="NCBI Taxonomy" id="407035"/>
    <lineage>
        <taxon>Bacteria</taxon>
        <taxon>Bacillati</taxon>
        <taxon>Bacillota</taxon>
        <taxon>Bacilli</taxon>
        <taxon>Bacillales</taxon>
        <taxon>Staphylococcaceae</taxon>
        <taxon>Salinicoccus</taxon>
    </lineage>
</organism>
<dbReference type="SFLD" id="SFLDS00003">
    <property type="entry name" value="Haloacid_Dehalogenase"/>
    <property type="match status" value="1"/>
</dbReference>
<reference evidence="2 4" key="3">
    <citation type="submission" date="2016-10" db="EMBL/GenBank/DDBJ databases">
        <authorList>
            <person name="Varghese N."/>
            <person name="Submissions S."/>
        </authorList>
    </citation>
    <scope>NUCLEOTIDE SEQUENCE [LARGE SCALE GENOMIC DNA]</scope>
    <source>
        <strain evidence="2 4">CGMCC 1.6501</strain>
    </source>
</reference>
<dbReference type="KEGG" id="shv:AAT16_04840"/>
<dbReference type="Gene3D" id="1.10.150.240">
    <property type="entry name" value="Putative phosphatase, domain 2"/>
    <property type="match status" value="1"/>
</dbReference>
<dbReference type="InterPro" id="IPR036412">
    <property type="entry name" value="HAD-like_sf"/>
</dbReference>
<reference evidence="1 3" key="1">
    <citation type="journal article" date="2015" name="Int. J. Syst. Evol. Microbiol.">
        <title>Complete genome sequence of Salinicoccus halodurans H3B36, isolated from the Qaidam Basin in China.</title>
        <authorList>
            <person name="Jiang K."/>
            <person name="Xue Y."/>
            <person name="Ma Y."/>
        </authorList>
    </citation>
    <scope>NUCLEOTIDE SEQUENCE [LARGE SCALE GENOMIC DNA]</scope>
    <source>
        <strain evidence="1 3">H3B36</strain>
    </source>
</reference>
<reference evidence="3" key="2">
    <citation type="submission" date="2015-04" db="EMBL/GenBank/DDBJ databases">
        <title>Complete genome sequence of Salinicoccus halodurans strain H3B36, isolated from the Qaidam basin of China.</title>
        <authorList>
            <person name="Ma Y."/>
            <person name="Jiang K."/>
            <person name="Xue Y."/>
        </authorList>
    </citation>
    <scope>NUCLEOTIDE SEQUENCE [LARGE SCALE GENOMIC DNA]</scope>
    <source>
        <strain evidence="3">H3B36</strain>
    </source>
</reference>
<dbReference type="PANTHER" id="PTHR43434:SF1">
    <property type="entry name" value="PHOSPHOGLYCOLATE PHOSPHATASE"/>
    <property type="match status" value="1"/>
</dbReference>
<dbReference type="NCBIfam" id="TIGR01509">
    <property type="entry name" value="HAD-SF-IA-v3"/>
    <property type="match status" value="1"/>
</dbReference>
<dbReference type="SFLD" id="SFLDG01129">
    <property type="entry name" value="C1.5:_HAD__Beta-PGM__Phosphata"/>
    <property type="match status" value="1"/>
</dbReference>
<dbReference type="RefSeq" id="WP_046789786.1">
    <property type="nucleotide sequence ID" value="NZ_CP011366.1"/>
</dbReference>
<evidence type="ECO:0000313" key="2">
    <source>
        <dbReference type="EMBL" id="SFK53161.1"/>
    </source>
</evidence>
<evidence type="ECO:0000313" key="4">
    <source>
        <dbReference type="Proteomes" id="UP000183090"/>
    </source>
</evidence>
<keyword evidence="3" id="KW-1185">Reference proteome</keyword>
<dbReference type="GO" id="GO:0006281">
    <property type="term" value="P:DNA repair"/>
    <property type="evidence" value="ECO:0007669"/>
    <property type="project" value="TreeGrafter"/>
</dbReference>
<dbReference type="Proteomes" id="UP000034029">
    <property type="component" value="Chromosome"/>
</dbReference>
<proteinExistence type="predicted"/>
<dbReference type="GO" id="GO:0008967">
    <property type="term" value="F:phosphoglycolate phosphatase activity"/>
    <property type="evidence" value="ECO:0007669"/>
    <property type="project" value="TreeGrafter"/>
</dbReference>
<dbReference type="Gene3D" id="3.40.50.1000">
    <property type="entry name" value="HAD superfamily/HAD-like"/>
    <property type="match status" value="1"/>
</dbReference>
<accession>A0A0F7HJ45</accession>